<evidence type="ECO:0000256" key="13">
    <source>
        <dbReference type="ARBA" id="ARBA00022993"/>
    </source>
</evidence>
<evidence type="ECO:0000256" key="12">
    <source>
        <dbReference type="ARBA" id="ARBA00022958"/>
    </source>
</evidence>
<dbReference type="PANTHER" id="PTHR34265">
    <property type="entry name" value="TYPE III PANTOTHENATE KINASE"/>
    <property type="match status" value="1"/>
</dbReference>
<evidence type="ECO:0000256" key="11">
    <source>
        <dbReference type="ARBA" id="ARBA00022840"/>
    </source>
</evidence>
<evidence type="ECO:0000256" key="3">
    <source>
        <dbReference type="ARBA" id="ARBA00004496"/>
    </source>
</evidence>
<evidence type="ECO:0000256" key="2">
    <source>
        <dbReference type="ARBA" id="ARBA00001958"/>
    </source>
</evidence>
<evidence type="ECO:0000256" key="17">
    <source>
        <dbReference type="SAM" id="MobiDB-lite"/>
    </source>
</evidence>
<dbReference type="PANTHER" id="PTHR34265:SF1">
    <property type="entry name" value="TYPE III PANTOTHENATE KINASE"/>
    <property type="match status" value="1"/>
</dbReference>
<name>A0A5C5Y486_9PLAN</name>
<keyword evidence="9 16" id="KW-0547">Nucleotide-binding</keyword>
<feature type="binding site" evidence="16">
    <location>
        <begin position="23"/>
        <end position="30"/>
    </location>
    <ligand>
        <name>ATP</name>
        <dbReference type="ChEBI" id="CHEBI:30616"/>
    </ligand>
</feature>
<evidence type="ECO:0000256" key="9">
    <source>
        <dbReference type="ARBA" id="ARBA00022741"/>
    </source>
</evidence>
<comment type="catalytic activity">
    <reaction evidence="1 16">
        <text>(R)-pantothenate + ATP = (R)-4'-phosphopantothenate + ADP + H(+)</text>
        <dbReference type="Rhea" id="RHEA:16373"/>
        <dbReference type="ChEBI" id="CHEBI:10986"/>
        <dbReference type="ChEBI" id="CHEBI:15378"/>
        <dbReference type="ChEBI" id="CHEBI:29032"/>
        <dbReference type="ChEBI" id="CHEBI:30616"/>
        <dbReference type="ChEBI" id="CHEBI:456216"/>
        <dbReference type="EC" id="2.7.1.33"/>
    </reaction>
</comment>
<feature type="binding site" evidence="16">
    <location>
        <position position="153"/>
    </location>
    <ligand>
        <name>K(+)</name>
        <dbReference type="ChEBI" id="CHEBI:29103"/>
    </ligand>
</feature>
<feature type="compositionally biased region" description="Low complexity" evidence="17">
    <location>
        <begin position="290"/>
        <end position="299"/>
    </location>
</feature>
<evidence type="ECO:0000256" key="5">
    <source>
        <dbReference type="ARBA" id="ARBA00011738"/>
    </source>
</evidence>
<evidence type="ECO:0000313" key="19">
    <source>
        <dbReference type="Proteomes" id="UP000317238"/>
    </source>
</evidence>
<dbReference type="GO" id="GO:0004594">
    <property type="term" value="F:pantothenate kinase activity"/>
    <property type="evidence" value="ECO:0007669"/>
    <property type="project" value="UniProtKB-UniRule"/>
</dbReference>
<evidence type="ECO:0000256" key="15">
    <source>
        <dbReference type="ARBA" id="ARBA00040883"/>
    </source>
</evidence>
<feature type="binding site" evidence="16">
    <location>
        <position position="210"/>
    </location>
    <ligand>
        <name>substrate</name>
    </ligand>
</feature>
<keyword evidence="11 16" id="KW-0067">ATP-binding</keyword>
<accession>A0A5C5Y486</accession>
<comment type="function">
    <text evidence="16">Catalyzes the phosphorylation of pantothenate (Pan), the first step in CoA biosynthesis.</text>
</comment>
<dbReference type="GO" id="GO:0046872">
    <property type="term" value="F:metal ion binding"/>
    <property type="evidence" value="ECO:0007669"/>
    <property type="project" value="UniProtKB-KW"/>
</dbReference>
<dbReference type="GO" id="GO:0005737">
    <property type="term" value="C:cytoplasm"/>
    <property type="evidence" value="ECO:0007669"/>
    <property type="project" value="UniProtKB-SubCell"/>
</dbReference>
<comment type="subunit">
    <text evidence="5 16">Homodimer.</text>
</comment>
<evidence type="ECO:0000256" key="14">
    <source>
        <dbReference type="ARBA" id="ARBA00038036"/>
    </source>
</evidence>
<comment type="caution">
    <text evidence="16">Lacks conserved residue(s) required for the propagation of feature annotation.</text>
</comment>
<dbReference type="UniPathway" id="UPA00241">
    <property type="reaction ID" value="UER00352"/>
</dbReference>
<sequence length="299" mass="31119">MSVQASHPSAASWQPPGGIVAVDLGNTAAKVLISDALAGIRPFGSDHASPLSRSFAIDAGPWTDEAIDWVRQHASAVHQWRLASVNRGAASRLQSDILKRFPSADVVRVVHDRVPVPSDLAAPQRIGIDRLLCAFAAGLADPGAPRRATTLVDAGSAVTVDFLDDQGIFRGGAILPGLNLQARSLATGTDLLPQIDWASETSLQSPGKDTVAAIRLGILSGVAGAIDRLATRYGTDRVLITGGDATAIAPHLSVTHRVCHDMVGVGILACRCWSPSESASGPTDPPPDPADATPTQRHC</sequence>
<gene>
    <name evidence="16 18" type="primary">coaX</name>
    <name evidence="18" type="ORF">Pan14r_20700</name>
</gene>
<dbReference type="CDD" id="cd24015">
    <property type="entry name" value="ASKHA_NBD_PanK-III"/>
    <property type="match status" value="1"/>
</dbReference>
<keyword evidence="16" id="KW-0479">Metal-binding</keyword>
<comment type="cofactor">
    <cofactor evidence="16">
        <name>NH4(+)</name>
        <dbReference type="ChEBI" id="CHEBI:28938"/>
    </cofactor>
    <cofactor evidence="16">
        <name>K(+)</name>
        <dbReference type="ChEBI" id="CHEBI:29103"/>
    </cofactor>
    <text evidence="16">A monovalent cation. Ammonium or potassium.</text>
</comment>
<protein>
    <recommendedName>
        <fullName evidence="15 16">Type III pantothenate kinase</fullName>
        <ecNumber evidence="6 16">2.7.1.33</ecNumber>
    </recommendedName>
    <alternativeName>
        <fullName evidence="16">PanK-III</fullName>
    </alternativeName>
    <alternativeName>
        <fullName evidence="16">Pantothenic acid kinase</fullName>
    </alternativeName>
</protein>
<keyword evidence="10 16" id="KW-0418">Kinase</keyword>
<keyword evidence="8 16" id="KW-0808">Transferase</keyword>
<feature type="binding site" evidence="16">
    <location>
        <position position="156"/>
    </location>
    <ligand>
        <name>ATP</name>
        <dbReference type="ChEBI" id="CHEBI:30616"/>
    </ligand>
</feature>
<evidence type="ECO:0000313" key="18">
    <source>
        <dbReference type="EMBL" id="TWT69778.1"/>
    </source>
</evidence>
<dbReference type="Pfam" id="PF03309">
    <property type="entry name" value="Pan_kinase"/>
    <property type="match status" value="1"/>
</dbReference>
<dbReference type="InterPro" id="IPR004619">
    <property type="entry name" value="Type_III_PanK"/>
</dbReference>
<keyword evidence="13 16" id="KW-0173">Coenzyme A biosynthesis</keyword>
<dbReference type="GO" id="GO:0015937">
    <property type="term" value="P:coenzyme A biosynthetic process"/>
    <property type="evidence" value="ECO:0007669"/>
    <property type="project" value="UniProtKB-UniRule"/>
</dbReference>
<dbReference type="HAMAP" id="MF_01274">
    <property type="entry name" value="Pantothen_kinase_3"/>
    <property type="match status" value="1"/>
</dbReference>
<dbReference type="AlphaFoldDB" id="A0A5C5Y486"/>
<dbReference type="GO" id="GO:0005524">
    <property type="term" value="F:ATP binding"/>
    <property type="evidence" value="ECO:0007669"/>
    <property type="project" value="UniProtKB-UniRule"/>
</dbReference>
<reference evidence="18 19" key="1">
    <citation type="submission" date="2019-02" db="EMBL/GenBank/DDBJ databases">
        <title>Deep-cultivation of Planctomycetes and their phenomic and genomic characterization uncovers novel biology.</title>
        <authorList>
            <person name="Wiegand S."/>
            <person name="Jogler M."/>
            <person name="Boedeker C."/>
            <person name="Pinto D."/>
            <person name="Vollmers J."/>
            <person name="Rivas-Marin E."/>
            <person name="Kohn T."/>
            <person name="Peeters S.H."/>
            <person name="Heuer A."/>
            <person name="Rast P."/>
            <person name="Oberbeckmann S."/>
            <person name="Bunk B."/>
            <person name="Jeske O."/>
            <person name="Meyerdierks A."/>
            <person name="Storesund J.E."/>
            <person name="Kallscheuer N."/>
            <person name="Luecker S."/>
            <person name="Lage O.M."/>
            <person name="Pohl T."/>
            <person name="Merkel B.J."/>
            <person name="Hornburger P."/>
            <person name="Mueller R.-W."/>
            <person name="Bruemmer F."/>
            <person name="Labrenz M."/>
            <person name="Spormann A.M."/>
            <person name="Op Den Camp H."/>
            <person name="Overmann J."/>
            <person name="Amann R."/>
            <person name="Jetten M.S.M."/>
            <person name="Mascher T."/>
            <person name="Medema M.H."/>
            <person name="Devos D.P."/>
            <person name="Kaster A.-K."/>
            <person name="Ovreas L."/>
            <person name="Rohde M."/>
            <person name="Galperin M.Y."/>
            <person name="Jogler C."/>
        </authorList>
    </citation>
    <scope>NUCLEOTIDE SEQUENCE [LARGE SCALE GENOMIC DNA]</scope>
    <source>
        <strain evidence="18 19">Pan14r</strain>
    </source>
</reference>
<dbReference type="EMBL" id="SJPL01000001">
    <property type="protein sequence ID" value="TWT69778.1"/>
    <property type="molecule type" value="Genomic_DNA"/>
</dbReference>
<feature type="active site" description="Proton acceptor" evidence="16">
    <location>
        <position position="129"/>
    </location>
</feature>
<keyword evidence="7 16" id="KW-0963">Cytoplasm</keyword>
<dbReference type="SUPFAM" id="SSF53067">
    <property type="entry name" value="Actin-like ATPase domain"/>
    <property type="match status" value="1"/>
</dbReference>
<dbReference type="Gene3D" id="3.30.420.40">
    <property type="match status" value="2"/>
</dbReference>
<comment type="cofactor">
    <cofactor evidence="2">
        <name>K(+)</name>
        <dbReference type="ChEBI" id="CHEBI:29103"/>
    </cofactor>
</comment>
<comment type="caution">
    <text evidence="18">The sequence shown here is derived from an EMBL/GenBank/DDBJ whole genome shotgun (WGS) entry which is preliminary data.</text>
</comment>
<comment type="pathway">
    <text evidence="4 16">Cofactor biosynthesis; coenzyme A biosynthesis; CoA from (R)-pantothenate: step 1/5.</text>
</comment>
<evidence type="ECO:0000256" key="6">
    <source>
        <dbReference type="ARBA" id="ARBA00012102"/>
    </source>
</evidence>
<evidence type="ECO:0000256" key="8">
    <source>
        <dbReference type="ARBA" id="ARBA00022679"/>
    </source>
</evidence>
<dbReference type="Proteomes" id="UP000317238">
    <property type="component" value="Unassembled WGS sequence"/>
</dbReference>
<evidence type="ECO:0000256" key="1">
    <source>
        <dbReference type="ARBA" id="ARBA00001206"/>
    </source>
</evidence>
<dbReference type="RefSeq" id="WP_197203540.1">
    <property type="nucleotide sequence ID" value="NZ_SJPL01000001.1"/>
</dbReference>
<proteinExistence type="inferred from homology"/>
<dbReference type="InterPro" id="IPR043129">
    <property type="entry name" value="ATPase_NBD"/>
</dbReference>
<organism evidence="18 19">
    <name type="scientific">Crateriforma conspicua</name>
    <dbReference type="NCBI Taxonomy" id="2527996"/>
    <lineage>
        <taxon>Bacteria</taxon>
        <taxon>Pseudomonadati</taxon>
        <taxon>Planctomycetota</taxon>
        <taxon>Planctomycetia</taxon>
        <taxon>Planctomycetales</taxon>
        <taxon>Planctomycetaceae</taxon>
        <taxon>Crateriforma</taxon>
    </lineage>
</organism>
<comment type="subcellular location">
    <subcellularLocation>
        <location evidence="3 16">Cytoplasm</location>
    </subcellularLocation>
</comment>
<feature type="binding site" evidence="16">
    <location>
        <begin position="127"/>
        <end position="130"/>
    </location>
    <ligand>
        <name>substrate</name>
    </ligand>
</feature>
<evidence type="ECO:0000256" key="4">
    <source>
        <dbReference type="ARBA" id="ARBA00005225"/>
    </source>
</evidence>
<keyword evidence="12 16" id="KW-0630">Potassium</keyword>
<evidence type="ECO:0000256" key="10">
    <source>
        <dbReference type="ARBA" id="ARBA00022777"/>
    </source>
</evidence>
<feature type="region of interest" description="Disordered" evidence="17">
    <location>
        <begin position="276"/>
        <end position="299"/>
    </location>
</feature>
<evidence type="ECO:0000256" key="7">
    <source>
        <dbReference type="ARBA" id="ARBA00022490"/>
    </source>
</evidence>
<dbReference type="NCBIfam" id="TIGR00671">
    <property type="entry name" value="baf"/>
    <property type="match status" value="1"/>
</dbReference>
<comment type="similarity">
    <text evidence="14 16">Belongs to the type III pantothenate kinase family.</text>
</comment>
<dbReference type="EC" id="2.7.1.33" evidence="6 16"/>
<evidence type="ECO:0000256" key="16">
    <source>
        <dbReference type="HAMAP-Rule" id="MF_01274"/>
    </source>
</evidence>
<keyword evidence="19" id="KW-1185">Reference proteome</keyword>